<feature type="domain" description="HTH tetR-type" evidence="3">
    <location>
        <begin position="8"/>
        <end position="68"/>
    </location>
</feature>
<dbReference type="PANTHER" id="PTHR43479">
    <property type="entry name" value="ACREF/ENVCD OPERON REPRESSOR-RELATED"/>
    <property type="match status" value="1"/>
</dbReference>
<dbReference type="Gene3D" id="1.10.357.10">
    <property type="entry name" value="Tetracycline Repressor, domain 2"/>
    <property type="match status" value="1"/>
</dbReference>
<protein>
    <recommendedName>
        <fullName evidence="3">HTH tetR-type domain-containing protein</fullName>
    </recommendedName>
</protein>
<keyword evidence="1 2" id="KW-0238">DNA-binding</keyword>
<dbReference type="GO" id="GO:0003677">
    <property type="term" value="F:DNA binding"/>
    <property type="evidence" value="ECO:0007669"/>
    <property type="project" value="UniProtKB-UniRule"/>
</dbReference>
<sequence length="199" mass="23192">MPKDVRRIKTERDIQTAFLDLLKTKKFRQITIADICQQSLTSRSTFYSHYLDKYDLLDKMVAHYSTMFTQKVRPHFQLIIDGNFDELMQSIWVLLDENQQAIHILFTVHEPEADLKVNFQRILHNGWKHYIEAQSLTQVTPIDLIADMAANLQMTLLEWVIQHGSEQLPNVISSFNALIQTIRPQIIKNNALESPSKKA</sequence>
<evidence type="ECO:0000256" key="1">
    <source>
        <dbReference type="ARBA" id="ARBA00023125"/>
    </source>
</evidence>
<dbReference type="PANTHER" id="PTHR43479:SF7">
    <property type="entry name" value="TETR-FAMILY TRANSCRIPTIONAL REGULATOR"/>
    <property type="match status" value="1"/>
</dbReference>
<proteinExistence type="predicted"/>
<reference evidence="4 5" key="1">
    <citation type="journal article" date="2015" name="Genome Announc.">
        <title>Expanding the biotechnology potential of lactobacilli through comparative genomics of 213 strains and associated genera.</title>
        <authorList>
            <person name="Sun Z."/>
            <person name="Harris H.M."/>
            <person name="McCann A."/>
            <person name="Guo C."/>
            <person name="Argimon S."/>
            <person name="Zhang W."/>
            <person name="Yang X."/>
            <person name="Jeffery I.B."/>
            <person name="Cooney J.C."/>
            <person name="Kagawa T.F."/>
            <person name="Liu W."/>
            <person name="Song Y."/>
            <person name="Salvetti E."/>
            <person name="Wrobel A."/>
            <person name="Rasinkangas P."/>
            <person name="Parkhill J."/>
            <person name="Rea M.C."/>
            <person name="O'Sullivan O."/>
            <person name="Ritari J."/>
            <person name="Douillard F.P."/>
            <person name="Paul Ross R."/>
            <person name="Yang R."/>
            <person name="Briner A.E."/>
            <person name="Felis G.E."/>
            <person name="de Vos W.M."/>
            <person name="Barrangou R."/>
            <person name="Klaenhammer T.R."/>
            <person name="Caufield P.W."/>
            <person name="Cui Y."/>
            <person name="Zhang H."/>
            <person name="O'Toole P.W."/>
        </authorList>
    </citation>
    <scope>NUCLEOTIDE SEQUENCE [LARGE SCALE GENOMIC DNA]</scope>
    <source>
        <strain evidence="4 5">DSM 20314</strain>
    </source>
</reference>
<dbReference type="Proteomes" id="UP000051020">
    <property type="component" value="Unassembled WGS sequence"/>
</dbReference>
<dbReference type="SUPFAM" id="SSF46689">
    <property type="entry name" value="Homeodomain-like"/>
    <property type="match status" value="1"/>
</dbReference>
<evidence type="ECO:0000313" key="4">
    <source>
        <dbReference type="EMBL" id="KRK25624.1"/>
    </source>
</evidence>
<gene>
    <name evidence="4" type="ORF">FD24_GL003122</name>
</gene>
<comment type="caution">
    <text evidence="4">The sequence shown here is derived from an EMBL/GenBank/DDBJ whole genome shotgun (WGS) entry which is preliminary data.</text>
</comment>
<evidence type="ECO:0000259" key="3">
    <source>
        <dbReference type="PROSITE" id="PS50977"/>
    </source>
</evidence>
<name>A0A837RCN8_LACPE</name>
<evidence type="ECO:0000313" key="5">
    <source>
        <dbReference type="Proteomes" id="UP000051020"/>
    </source>
</evidence>
<organism evidence="4 5">
    <name type="scientific">Lactiplantibacillus pentosus DSM 20314</name>
    <dbReference type="NCBI Taxonomy" id="1423791"/>
    <lineage>
        <taxon>Bacteria</taxon>
        <taxon>Bacillati</taxon>
        <taxon>Bacillota</taxon>
        <taxon>Bacilli</taxon>
        <taxon>Lactobacillales</taxon>
        <taxon>Lactobacillaceae</taxon>
        <taxon>Lactiplantibacillus</taxon>
    </lineage>
</organism>
<dbReference type="InterPro" id="IPR009057">
    <property type="entry name" value="Homeodomain-like_sf"/>
</dbReference>
<dbReference type="GeneID" id="49392614"/>
<dbReference type="InterPro" id="IPR050624">
    <property type="entry name" value="HTH-type_Tx_Regulator"/>
</dbReference>
<dbReference type="InterPro" id="IPR001647">
    <property type="entry name" value="HTH_TetR"/>
</dbReference>
<dbReference type="PROSITE" id="PS50977">
    <property type="entry name" value="HTH_TETR_2"/>
    <property type="match status" value="1"/>
</dbReference>
<dbReference type="EMBL" id="AZCU01000007">
    <property type="protein sequence ID" value="KRK25624.1"/>
    <property type="molecule type" value="Genomic_DNA"/>
</dbReference>
<evidence type="ECO:0000256" key="2">
    <source>
        <dbReference type="PROSITE-ProRule" id="PRU00335"/>
    </source>
</evidence>
<dbReference type="RefSeq" id="WP_050337898.1">
    <property type="nucleotide sequence ID" value="NZ_AZCU01000007.1"/>
</dbReference>
<dbReference type="AlphaFoldDB" id="A0A837RCN8"/>
<feature type="DNA-binding region" description="H-T-H motif" evidence="2">
    <location>
        <begin position="31"/>
        <end position="50"/>
    </location>
</feature>
<accession>A0A837RCN8</accession>